<comment type="caution">
    <text evidence="2">The sequence shown here is derived from an EMBL/GenBank/DDBJ whole genome shotgun (WGS) entry which is preliminary data.</text>
</comment>
<dbReference type="EMBL" id="BGPR01000004">
    <property type="protein sequence ID" value="GBL73717.1"/>
    <property type="molecule type" value="Genomic_DNA"/>
</dbReference>
<accession>A0A4Y2A2E5</accession>
<name>A0A4Y2A2E5_ARAVE</name>
<reference evidence="2 3" key="1">
    <citation type="journal article" date="2019" name="Sci. Rep.">
        <title>Orb-weaving spider Araneus ventricosus genome elucidates the spidroin gene catalogue.</title>
        <authorList>
            <person name="Kono N."/>
            <person name="Nakamura H."/>
            <person name="Ohtoshi R."/>
            <person name="Moran D.A.P."/>
            <person name="Shinohara A."/>
            <person name="Yoshida Y."/>
            <person name="Fujiwara M."/>
            <person name="Mori M."/>
            <person name="Tomita M."/>
            <person name="Arakawa K."/>
        </authorList>
    </citation>
    <scope>NUCLEOTIDE SEQUENCE [LARGE SCALE GENOMIC DNA]</scope>
</reference>
<feature type="region of interest" description="Disordered" evidence="1">
    <location>
        <begin position="1"/>
        <end position="26"/>
    </location>
</feature>
<evidence type="ECO:0000256" key="1">
    <source>
        <dbReference type="SAM" id="MobiDB-lite"/>
    </source>
</evidence>
<evidence type="ECO:0000313" key="2">
    <source>
        <dbReference type="EMBL" id="GBL73717.1"/>
    </source>
</evidence>
<evidence type="ECO:0000313" key="3">
    <source>
        <dbReference type="Proteomes" id="UP000499080"/>
    </source>
</evidence>
<sequence>MSGGAGTALCSNPPLPRSLLPSRDHAPSTRISLLLHPAASPSIHSTPILRIPRFTLGSRRKEPLEKVSVYNSVSRGRFGSNLLPNTCSPRRRVLTLVH</sequence>
<organism evidence="2 3">
    <name type="scientific">Araneus ventricosus</name>
    <name type="common">Orbweaver spider</name>
    <name type="synonym">Epeira ventricosa</name>
    <dbReference type="NCBI Taxonomy" id="182803"/>
    <lineage>
        <taxon>Eukaryota</taxon>
        <taxon>Metazoa</taxon>
        <taxon>Ecdysozoa</taxon>
        <taxon>Arthropoda</taxon>
        <taxon>Chelicerata</taxon>
        <taxon>Arachnida</taxon>
        <taxon>Araneae</taxon>
        <taxon>Araneomorphae</taxon>
        <taxon>Entelegynae</taxon>
        <taxon>Araneoidea</taxon>
        <taxon>Araneidae</taxon>
        <taxon>Araneus</taxon>
    </lineage>
</organism>
<protein>
    <submittedName>
        <fullName evidence="2">Uncharacterized protein</fullName>
    </submittedName>
</protein>
<keyword evidence="3" id="KW-1185">Reference proteome</keyword>
<proteinExistence type="predicted"/>
<dbReference type="AlphaFoldDB" id="A0A4Y2A2E5"/>
<dbReference type="Proteomes" id="UP000499080">
    <property type="component" value="Unassembled WGS sequence"/>
</dbReference>
<gene>
    <name evidence="2" type="ORF">AVEN_230703_1</name>
</gene>